<dbReference type="Pfam" id="PF13563">
    <property type="entry name" value="2_5_RNA_ligase2"/>
    <property type="match status" value="1"/>
</dbReference>
<evidence type="ECO:0000313" key="4">
    <source>
        <dbReference type="EMBL" id="KGM09003.1"/>
    </source>
</evidence>
<name>A0A0A0BKF1_9CELL</name>
<dbReference type="NCBIfam" id="TIGR02258">
    <property type="entry name" value="2_5_ligase"/>
    <property type="match status" value="1"/>
</dbReference>
<comment type="caution">
    <text evidence="4">The sequence shown here is derived from an EMBL/GenBank/DDBJ whole genome shotgun (WGS) entry which is preliminary data.</text>
</comment>
<dbReference type="Proteomes" id="UP000029839">
    <property type="component" value="Unassembled WGS sequence"/>
</dbReference>
<keyword evidence="5" id="KW-1185">Reference proteome</keyword>
<evidence type="ECO:0000313" key="5">
    <source>
        <dbReference type="Proteomes" id="UP000029839"/>
    </source>
</evidence>
<organism evidence="4 5">
    <name type="scientific">Cellulomonas carbonis T26</name>
    <dbReference type="NCBI Taxonomy" id="947969"/>
    <lineage>
        <taxon>Bacteria</taxon>
        <taxon>Bacillati</taxon>
        <taxon>Actinomycetota</taxon>
        <taxon>Actinomycetes</taxon>
        <taxon>Micrococcales</taxon>
        <taxon>Cellulomonadaceae</taxon>
        <taxon>Cellulomonas</taxon>
    </lineage>
</organism>
<reference evidence="4 5" key="1">
    <citation type="submission" date="2013-08" db="EMBL/GenBank/DDBJ databases">
        <title>Genome sequencing of Cellulomonas carbonis T26.</title>
        <authorList>
            <person name="Chen F."/>
            <person name="Li Y."/>
            <person name="Wang G."/>
        </authorList>
    </citation>
    <scope>NUCLEOTIDE SEQUENCE [LARGE SCALE GENOMIC DNA]</scope>
    <source>
        <strain evidence="4 5">T26</strain>
    </source>
</reference>
<proteinExistence type="inferred from homology"/>
<sequence>MRVFAAVRPPEPVLEHLAGALVAVGVGGSDRTDAVRWTDPESWHLTLAFYGDVPDGALADVDAGLADAARSAPPFEVRLRGAGVFAHRTLWVGLGGAVDRMVALGAAARDAGEGVVRWEDDRVRSRPHLTVARTTPSARRRDPRGRRAVEDPLAAPVHALSLYEGPTWVVDEIRLVRSEPGRGRGGGPLYTDLARHPLGAVAP</sequence>
<dbReference type="InterPro" id="IPR004175">
    <property type="entry name" value="RNA_CPDase"/>
</dbReference>
<dbReference type="GO" id="GO:0008664">
    <property type="term" value="F:RNA 2',3'-cyclic 3'-phosphodiesterase activity"/>
    <property type="evidence" value="ECO:0007669"/>
    <property type="project" value="UniProtKB-EC"/>
</dbReference>
<comment type="catalytic activity">
    <reaction evidence="2">
        <text>a 3'-end 2',3'-cyclophospho-ribonucleotide-RNA + H2O = a 3'-end 2'-phospho-ribonucleotide-RNA + H(+)</text>
        <dbReference type="Rhea" id="RHEA:11828"/>
        <dbReference type="Rhea" id="RHEA-COMP:10464"/>
        <dbReference type="Rhea" id="RHEA-COMP:17353"/>
        <dbReference type="ChEBI" id="CHEBI:15377"/>
        <dbReference type="ChEBI" id="CHEBI:15378"/>
        <dbReference type="ChEBI" id="CHEBI:83064"/>
        <dbReference type="ChEBI" id="CHEBI:173113"/>
        <dbReference type="EC" id="3.1.4.58"/>
    </reaction>
</comment>
<feature type="active site" description="Proton acceptor" evidence="2">
    <location>
        <position position="128"/>
    </location>
</feature>
<comment type="similarity">
    <text evidence="2">Belongs to the 2H phosphoesterase superfamily. ThpR family.</text>
</comment>
<dbReference type="InterPro" id="IPR009097">
    <property type="entry name" value="Cyclic_Pdiesterase"/>
</dbReference>
<dbReference type="GO" id="GO:0004113">
    <property type="term" value="F:2',3'-cyclic-nucleotide 3'-phosphodiesterase activity"/>
    <property type="evidence" value="ECO:0007669"/>
    <property type="project" value="InterPro"/>
</dbReference>
<keyword evidence="1 2" id="KW-0378">Hydrolase</keyword>
<gene>
    <name evidence="4" type="ORF">N868_16915</name>
</gene>
<dbReference type="HAMAP" id="MF_01940">
    <property type="entry name" value="RNA_CPDase"/>
    <property type="match status" value="1"/>
</dbReference>
<feature type="short sequence motif" description="HXTX 2" evidence="2">
    <location>
        <begin position="128"/>
        <end position="131"/>
    </location>
</feature>
<reference evidence="4 5" key="2">
    <citation type="journal article" date="2015" name="Stand. Genomic Sci.">
        <title>Draft genome sequence of Cellulomonas carbonis T26(T) and comparative analysis of six Cellulomonas genomes.</title>
        <authorList>
            <person name="Zhuang W."/>
            <person name="Zhang S."/>
            <person name="Xia X."/>
            <person name="Wang G."/>
        </authorList>
    </citation>
    <scope>NUCLEOTIDE SEQUENCE [LARGE SCALE GENOMIC DNA]</scope>
    <source>
        <strain evidence="4 5">T26</strain>
    </source>
</reference>
<dbReference type="RefSeq" id="WP_043609558.1">
    <property type="nucleotide sequence ID" value="NZ_AXCY01000131.1"/>
</dbReference>
<dbReference type="EC" id="3.1.4.58" evidence="2"/>
<dbReference type="PANTHER" id="PTHR35561:SF1">
    <property type="entry name" value="RNA 2',3'-CYCLIC PHOSPHODIESTERASE"/>
    <property type="match status" value="1"/>
</dbReference>
<dbReference type="EMBL" id="AXCY01000131">
    <property type="protein sequence ID" value="KGM09003.1"/>
    <property type="molecule type" value="Genomic_DNA"/>
</dbReference>
<dbReference type="Gene3D" id="3.90.1140.10">
    <property type="entry name" value="Cyclic phosphodiesterase"/>
    <property type="match status" value="1"/>
</dbReference>
<dbReference type="SUPFAM" id="SSF55144">
    <property type="entry name" value="LigT-like"/>
    <property type="match status" value="1"/>
</dbReference>
<dbReference type="AlphaFoldDB" id="A0A0A0BKF1"/>
<feature type="short sequence motif" description="HXTX 1" evidence="2">
    <location>
        <begin position="44"/>
        <end position="47"/>
    </location>
</feature>
<dbReference type="PANTHER" id="PTHR35561">
    <property type="entry name" value="RNA 2',3'-CYCLIC PHOSPHODIESTERASE"/>
    <property type="match status" value="1"/>
</dbReference>
<dbReference type="GO" id="GO:0016874">
    <property type="term" value="F:ligase activity"/>
    <property type="evidence" value="ECO:0007669"/>
    <property type="project" value="UniProtKB-KW"/>
</dbReference>
<keyword evidence="4" id="KW-0436">Ligase</keyword>
<dbReference type="OrthoDB" id="9787070at2"/>
<evidence type="ECO:0000256" key="2">
    <source>
        <dbReference type="HAMAP-Rule" id="MF_01940"/>
    </source>
</evidence>
<protein>
    <recommendedName>
        <fullName evidence="2">RNA 2',3'-cyclic phosphodiesterase</fullName>
        <shortName evidence="2">RNA 2',3'-CPDase</shortName>
        <ecNumber evidence="2">3.1.4.58</ecNumber>
    </recommendedName>
</protein>
<evidence type="ECO:0000256" key="1">
    <source>
        <dbReference type="ARBA" id="ARBA00022801"/>
    </source>
</evidence>
<accession>A0A0A0BKF1</accession>
<evidence type="ECO:0000256" key="3">
    <source>
        <dbReference type="SAM" id="MobiDB-lite"/>
    </source>
</evidence>
<comment type="function">
    <text evidence="2">Hydrolyzes RNA 2',3'-cyclic phosphodiester to an RNA 2'-phosphomonoester.</text>
</comment>
<feature type="active site" description="Proton donor" evidence="2">
    <location>
        <position position="44"/>
    </location>
</feature>
<feature type="region of interest" description="Disordered" evidence="3">
    <location>
        <begin position="184"/>
        <end position="203"/>
    </location>
</feature>